<protein>
    <submittedName>
        <fullName evidence="1">Uncharacterized protein</fullName>
    </submittedName>
</protein>
<evidence type="ECO:0000313" key="2">
    <source>
        <dbReference type="Proteomes" id="UP001165186"/>
    </source>
</evidence>
<sequence length="253" mass="28477">MSRRHQPYTPHTRRPGGTTTAAARCITTRTRPEVQFPSAAAAPHDRRHRRTSTHGLAAPPPPDPELVIRNRRAATTRGRRADDADEYDVYVERRSRSRSRSRRRYDYGYGVPERRYGEEVVVEMPAGGGDGDEGEEGDEVFEPVRPVLGVREAAGMRYGDFRLSKRSKEVFGVLAREPGGGEEEEGGKDEGVQAARRSEGERGSEKRFRVLFSRWLENGSGGEDPVAELMVEPEVEVGVKRKWKGRGELFEWV</sequence>
<proteinExistence type="predicted"/>
<accession>A0ACB5S1I1</accession>
<gene>
    <name evidence="1" type="primary">g9709</name>
    <name evidence="1" type="ORF">NpPPO83_00009709</name>
</gene>
<dbReference type="Proteomes" id="UP001165186">
    <property type="component" value="Unassembled WGS sequence"/>
</dbReference>
<comment type="caution">
    <text evidence="1">The sequence shown here is derived from an EMBL/GenBank/DDBJ whole genome shotgun (WGS) entry which is preliminary data.</text>
</comment>
<keyword evidence="2" id="KW-1185">Reference proteome</keyword>
<organism evidence="1 2">
    <name type="scientific">Neofusicoccum parvum</name>
    <dbReference type="NCBI Taxonomy" id="310453"/>
    <lineage>
        <taxon>Eukaryota</taxon>
        <taxon>Fungi</taxon>
        <taxon>Dikarya</taxon>
        <taxon>Ascomycota</taxon>
        <taxon>Pezizomycotina</taxon>
        <taxon>Dothideomycetes</taxon>
        <taxon>Dothideomycetes incertae sedis</taxon>
        <taxon>Botryosphaeriales</taxon>
        <taxon>Botryosphaeriaceae</taxon>
        <taxon>Neofusicoccum</taxon>
    </lineage>
</organism>
<reference evidence="1" key="1">
    <citation type="submission" date="2024-09" db="EMBL/GenBank/DDBJ databases">
        <title>Draft Genome Sequences of Neofusicoccum parvum.</title>
        <authorList>
            <person name="Ashida A."/>
            <person name="Camagna M."/>
            <person name="Tanaka A."/>
            <person name="Takemoto D."/>
        </authorList>
    </citation>
    <scope>NUCLEOTIDE SEQUENCE</scope>
    <source>
        <strain evidence="1">PPO83</strain>
    </source>
</reference>
<dbReference type="EMBL" id="BSXG01000029">
    <property type="protein sequence ID" value="GME26634.1"/>
    <property type="molecule type" value="Genomic_DNA"/>
</dbReference>
<name>A0ACB5S1I1_9PEZI</name>
<evidence type="ECO:0000313" key="1">
    <source>
        <dbReference type="EMBL" id="GME26634.1"/>
    </source>
</evidence>